<accession>D5BKD2</accession>
<keyword evidence="1" id="KW-0812">Transmembrane</keyword>
<name>D5BKD2_ZUNPS</name>
<evidence type="ECO:0000313" key="2">
    <source>
        <dbReference type="EMBL" id="ADF51812.1"/>
    </source>
</evidence>
<organism evidence="2 3">
    <name type="scientific">Zunongwangia profunda (strain DSM 18752 / CCTCC AB 206139 / SM-A87)</name>
    <name type="common">Wangia profunda</name>
    <dbReference type="NCBI Taxonomy" id="655815"/>
    <lineage>
        <taxon>Bacteria</taxon>
        <taxon>Pseudomonadati</taxon>
        <taxon>Bacteroidota</taxon>
        <taxon>Flavobacteriia</taxon>
        <taxon>Flavobacteriales</taxon>
        <taxon>Flavobacteriaceae</taxon>
        <taxon>Zunongwangia</taxon>
    </lineage>
</organism>
<proteinExistence type="predicted"/>
<dbReference type="HOGENOM" id="CLU_3241822_0_0_10"/>
<dbReference type="EMBL" id="CP001650">
    <property type="protein sequence ID" value="ADF51812.1"/>
    <property type="molecule type" value="Genomic_DNA"/>
</dbReference>
<evidence type="ECO:0000313" key="3">
    <source>
        <dbReference type="Proteomes" id="UP000001654"/>
    </source>
</evidence>
<keyword evidence="3" id="KW-1185">Reference proteome</keyword>
<dbReference type="Proteomes" id="UP000001654">
    <property type="component" value="Chromosome"/>
</dbReference>
<dbReference type="STRING" id="655815.ZPR_1477"/>
<reference evidence="2 3" key="1">
    <citation type="journal article" date="2010" name="BMC Genomics">
        <title>The complete genome of Zunongwangia profunda SM-A87 reveals its adaptation to the deep-sea environment and ecological role in sedimentary organic nitrogen degradation.</title>
        <authorList>
            <person name="Qin Q.L."/>
            <person name="Zhang X.Y."/>
            <person name="Wang X.M."/>
            <person name="Liu G.M."/>
            <person name="Chen X.L."/>
            <person name="Xie B.B."/>
            <person name="Dang H.Y."/>
            <person name="Zhou B.C."/>
            <person name="Yu J."/>
            <person name="Zhang Y.Z."/>
        </authorList>
    </citation>
    <scope>NUCLEOTIDE SEQUENCE [LARGE SCALE GENOMIC DNA]</scope>
    <source>
        <strain evidence="3">DSM 18752 / CCTCC AB 206139 / SM-A87</strain>
    </source>
</reference>
<dbReference type="AlphaFoldDB" id="D5BKD2"/>
<keyword evidence="1" id="KW-1133">Transmembrane helix</keyword>
<keyword evidence="1" id="KW-0472">Membrane</keyword>
<protein>
    <submittedName>
        <fullName evidence="2">Uncharacterized protein</fullName>
    </submittedName>
</protein>
<feature type="transmembrane region" description="Helical" evidence="1">
    <location>
        <begin position="6"/>
        <end position="23"/>
    </location>
</feature>
<gene>
    <name evidence="2" type="ordered locus">ZPR_1477</name>
</gene>
<evidence type="ECO:0000256" key="1">
    <source>
        <dbReference type="SAM" id="Phobius"/>
    </source>
</evidence>
<sequence>MGALIQLLLFWLPIIFFYLPMDFEIELKRRRYCSASISTELIS</sequence>
<dbReference type="KEGG" id="zpr:ZPR_1477"/>